<dbReference type="Pfam" id="PF24390">
    <property type="entry name" value="PRTase-CE"/>
    <property type="match status" value="1"/>
</dbReference>
<dbReference type="EMBL" id="CP000476">
    <property type="protein sequence ID" value="ABM10836.1"/>
    <property type="molecule type" value="Genomic_DNA"/>
</dbReference>
<accession>A1RDT4</accession>
<organism evidence="2 3">
    <name type="scientific">Paenarthrobacter aurescens (strain TC1)</name>
    <dbReference type="NCBI Taxonomy" id="290340"/>
    <lineage>
        <taxon>Bacteria</taxon>
        <taxon>Bacillati</taxon>
        <taxon>Actinomycetota</taxon>
        <taxon>Actinomycetes</taxon>
        <taxon>Micrococcales</taxon>
        <taxon>Micrococcaceae</taxon>
        <taxon>Paenarthrobacter</taxon>
    </lineage>
</organism>
<dbReference type="Proteomes" id="UP000000637">
    <property type="component" value="Plasmid pTC2"/>
</dbReference>
<dbReference type="AlphaFoldDB" id="A1RDT4"/>
<sequence length="371" mass="41452">MKALLAEQLLTEVTGIEDLGRLTELTQRLRTLAGIKYDDYGGYSPGVRFIESLAVWLSEFRQEDRETALNFILNRLTYISATELDHLVSTVYKDMLRPRLLRAAAGELGIPEWAVKKIASSPEFISLQRRTLILGMSDGARLDKLRRASPLSTEQFHLVSTVDEEKASDMSTKLAEALESQKLPGEPKFSTVVVVDDFSGSGTTMLRPDGEGWKGKLPKIYKHVSNLKTSGVVAEDARVIVVLYLLTKLAKSQLTSRMAAAGYAEPEVSLVAAHTFEDDFPLTEEADEAFWKLCSDYFRQEWINSHSGLAGQLSHGFGGSALPLVLHHNAPNNAPPIIWKDESIESNNRRDSQREWIGVFPRHERHHPGRP</sequence>
<dbReference type="InterPro" id="IPR056920">
    <property type="entry name" value="PRTase-CE"/>
</dbReference>
<evidence type="ECO:0000313" key="3">
    <source>
        <dbReference type="Proteomes" id="UP000000637"/>
    </source>
</evidence>
<keyword evidence="3" id="KW-1185">Reference proteome</keyword>
<dbReference type="eggNOG" id="ENOG502Z9RN">
    <property type="taxonomic scope" value="Bacteria"/>
</dbReference>
<proteinExistence type="predicted"/>
<keyword evidence="2" id="KW-0614">Plasmid</keyword>
<protein>
    <recommendedName>
        <fullName evidence="1">PRTase-CE domain-containing protein</fullName>
    </recommendedName>
</protein>
<dbReference type="HOGENOM" id="CLU_730885_0_0_11"/>
<dbReference type="OrthoDB" id="8427993at2"/>
<evidence type="ECO:0000313" key="2">
    <source>
        <dbReference type="EMBL" id="ABM10836.1"/>
    </source>
</evidence>
<evidence type="ECO:0000259" key="1">
    <source>
        <dbReference type="Pfam" id="PF24390"/>
    </source>
</evidence>
<name>A1RDT4_PAEAT</name>
<geneLocation type="plasmid" evidence="2 3">
    <name>pTC2</name>
</geneLocation>
<dbReference type="RefSeq" id="WP_011777301.1">
    <property type="nucleotide sequence ID" value="NC_008713.1"/>
</dbReference>
<feature type="domain" description="PRTase-CE" evidence="1">
    <location>
        <begin position="56"/>
        <end position="362"/>
    </location>
</feature>
<reference evidence="2 3" key="1">
    <citation type="journal article" date="2006" name="PLoS Genet.">
        <title>Secrets of soil survival revealed by the genome sequence of Arthrobacter aurescens TC1.</title>
        <authorList>
            <person name="Mongodin E.F."/>
            <person name="Shapir N."/>
            <person name="Daugherty S.C."/>
            <person name="DeBoy R.T."/>
            <person name="Emerson J.B."/>
            <person name="Shvartzbeyn A."/>
            <person name="Radune D."/>
            <person name="Vamathevan J."/>
            <person name="Riggs F."/>
            <person name="Grinberg V."/>
            <person name="Khouri H."/>
            <person name="Wackett L.P."/>
            <person name="Nelson K.E."/>
            <person name="Sadowsky M.J."/>
        </authorList>
    </citation>
    <scope>NUCLEOTIDE SEQUENCE [LARGE SCALE GENOMIC DNA]</scope>
    <source>
        <strain evidence="2 3">TC1</strain>
    </source>
</reference>
<dbReference type="KEGG" id="aau:AAur_pTC20250"/>
<gene>
    <name evidence="2" type="ordered locus">AAur_pTC20250</name>
</gene>